<organism evidence="2 3">
    <name type="scientific">Leucosporidium creatinivorum</name>
    <dbReference type="NCBI Taxonomy" id="106004"/>
    <lineage>
        <taxon>Eukaryota</taxon>
        <taxon>Fungi</taxon>
        <taxon>Dikarya</taxon>
        <taxon>Basidiomycota</taxon>
        <taxon>Pucciniomycotina</taxon>
        <taxon>Microbotryomycetes</taxon>
        <taxon>Leucosporidiales</taxon>
        <taxon>Leucosporidium</taxon>
    </lineage>
</organism>
<evidence type="ECO:0000313" key="3">
    <source>
        <dbReference type="Proteomes" id="UP000193467"/>
    </source>
</evidence>
<proteinExistence type="predicted"/>
<protein>
    <submittedName>
        <fullName evidence="2">Uncharacterized protein</fullName>
    </submittedName>
</protein>
<evidence type="ECO:0000313" key="2">
    <source>
        <dbReference type="EMBL" id="ORY47196.1"/>
    </source>
</evidence>
<dbReference type="AlphaFoldDB" id="A0A1Y2CJN4"/>
<feature type="compositionally biased region" description="Basic and acidic residues" evidence="1">
    <location>
        <begin position="529"/>
        <end position="538"/>
    </location>
</feature>
<evidence type="ECO:0000256" key="1">
    <source>
        <dbReference type="SAM" id="MobiDB-lite"/>
    </source>
</evidence>
<feature type="region of interest" description="Disordered" evidence="1">
    <location>
        <begin position="492"/>
        <end position="547"/>
    </location>
</feature>
<gene>
    <name evidence="2" type="ORF">BCR35DRAFT_310959</name>
</gene>
<reference evidence="2 3" key="1">
    <citation type="submission" date="2016-07" db="EMBL/GenBank/DDBJ databases">
        <title>Pervasive Adenine N6-methylation of Active Genes in Fungi.</title>
        <authorList>
            <consortium name="DOE Joint Genome Institute"/>
            <person name="Mondo S.J."/>
            <person name="Dannebaum R.O."/>
            <person name="Kuo R.C."/>
            <person name="Labutti K."/>
            <person name="Haridas S."/>
            <person name="Kuo A."/>
            <person name="Salamov A."/>
            <person name="Ahrendt S.R."/>
            <person name="Lipzen A."/>
            <person name="Sullivan W."/>
            <person name="Andreopoulos W.B."/>
            <person name="Clum A."/>
            <person name="Lindquist E."/>
            <person name="Daum C."/>
            <person name="Ramamoorthy G.K."/>
            <person name="Gryganskyi A."/>
            <person name="Culley D."/>
            <person name="Magnuson J.K."/>
            <person name="James T.Y."/>
            <person name="O'Malley M.A."/>
            <person name="Stajich J.E."/>
            <person name="Spatafora J.W."/>
            <person name="Visel A."/>
            <person name="Grigoriev I.V."/>
        </authorList>
    </citation>
    <scope>NUCLEOTIDE SEQUENCE [LARGE SCALE GENOMIC DNA]</scope>
    <source>
        <strain evidence="2 3">62-1032</strain>
    </source>
</reference>
<dbReference type="Proteomes" id="UP000193467">
    <property type="component" value="Unassembled WGS sequence"/>
</dbReference>
<name>A0A1Y2CJN4_9BASI</name>
<keyword evidence="3" id="KW-1185">Reference proteome</keyword>
<dbReference type="EMBL" id="MCGR01000117">
    <property type="protein sequence ID" value="ORY47196.1"/>
    <property type="molecule type" value="Genomic_DNA"/>
</dbReference>
<feature type="region of interest" description="Disordered" evidence="1">
    <location>
        <begin position="1"/>
        <end position="25"/>
    </location>
</feature>
<sequence>MDQRSDSAPLQPSQPAPAQPQPALEYEPPRLPVEIIQMIFAELGLTLKQPTPTSWRTNNGRDSHFERTFRALTFLRPLHSLARAILFQAAHIGSEDRAQAFAIALEQSFLHPAYTNDEGARQPAWRERGYLKQLVQTIRVDVIERKNSKNPGGKGVSPQAIKKLAGALPELATLDISCSDKGGWLDAEMIQALRQWSRVKSMEIQGTGYLNAASIFAELEGLEDLKLRALAHGFTDVFTSTSANARFRAIPRPPNPVLFGAHLKTLVLIRVALDPASTLTELFASSGLNPAILEHLVVSKVVGPPPVPVPGCPSFAIPPDVLQTALQPFMANLRTFHLDLFDVPPTTMRGAREALAQQGLYKNGQLVIPDSNHRPATFLAPHFGAKLEQLTLGGPQNLHGSTFFDQLCNSPARIKELTLVQCAQNPSKTTITGITVDEFVAALDTEWATALEKIDITAMEHSLYDDEHEEIEAWNWEAVVKIEAKLRELEQARRRGGGANDSRIVLVHSSIKPKAEASRSSNSSNGGKRGRDDEQEGGKKKKKSSKK</sequence>
<comment type="caution">
    <text evidence="2">The sequence shown here is derived from an EMBL/GenBank/DDBJ whole genome shotgun (WGS) entry which is preliminary data.</text>
</comment>
<accession>A0A1Y2CJN4</accession>
<dbReference type="InParanoid" id="A0A1Y2CJN4"/>